<evidence type="ECO:0000256" key="2">
    <source>
        <dbReference type="ARBA" id="ARBA00008573"/>
    </source>
</evidence>
<keyword evidence="4 7" id="KW-1133">Transmembrane helix</keyword>
<evidence type="ECO:0000256" key="7">
    <source>
        <dbReference type="SAM" id="Phobius"/>
    </source>
</evidence>
<evidence type="ECO:0000256" key="3">
    <source>
        <dbReference type="ARBA" id="ARBA00022692"/>
    </source>
</evidence>
<sequence>MEQAQTYLDPLSDHFKDVPVVKTIAEKLNVPTSYVAIGSVLVVFLLVLLGLGSGLIVNLVGILYPAYMSFKAIESEDPEDDKQWLTYWAVFAIYSFADHFIDILFFWVPFYHTIKLIVLIYMFWPKTRGALVVYDMIIRPYFKMYEEKIESSLKGLAEATKTD</sequence>
<evidence type="ECO:0000313" key="8">
    <source>
        <dbReference type="EMBL" id="CAE0318031.1"/>
    </source>
</evidence>
<dbReference type="InterPro" id="IPR004345">
    <property type="entry name" value="TB2_DP1_HVA22"/>
</dbReference>
<keyword evidence="5 7" id="KW-0472">Membrane</keyword>
<dbReference type="PANTHER" id="PTHR12300:SF161">
    <property type="entry name" value="RECEPTOR EXPRESSION-ENHANCING PROTEIN"/>
    <property type="match status" value="1"/>
</dbReference>
<evidence type="ECO:0008006" key="9">
    <source>
        <dbReference type="Google" id="ProtNLM"/>
    </source>
</evidence>
<dbReference type="GO" id="GO:0016020">
    <property type="term" value="C:membrane"/>
    <property type="evidence" value="ECO:0007669"/>
    <property type="project" value="UniProtKB-SubCell"/>
</dbReference>
<dbReference type="AlphaFoldDB" id="A0A7S3IBD2"/>
<feature type="transmembrane region" description="Helical" evidence="7">
    <location>
        <begin position="34"/>
        <end position="64"/>
    </location>
</feature>
<gene>
    <name evidence="8" type="ORF">FSAL1345_LOCUS1300</name>
</gene>
<feature type="transmembrane region" description="Helical" evidence="7">
    <location>
        <begin position="114"/>
        <end position="134"/>
    </location>
</feature>
<reference evidence="8" key="1">
    <citation type="submission" date="2021-01" db="EMBL/GenBank/DDBJ databases">
        <authorList>
            <person name="Corre E."/>
            <person name="Pelletier E."/>
            <person name="Niang G."/>
            <person name="Scheremetjew M."/>
            <person name="Finn R."/>
            <person name="Kale V."/>
            <person name="Holt S."/>
            <person name="Cochrane G."/>
            <person name="Meng A."/>
            <person name="Brown T."/>
            <person name="Cohen L."/>
        </authorList>
    </citation>
    <scope>NUCLEOTIDE SEQUENCE</scope>
</reference>
<evidence type="ECO:0000256" key="5">
    <source>
        <dbReference type="ARBA" id="ARBA00023136"/>
    </source>
</evidence>
<keyword evidence="3 7" id="KW-0812">Transmembrane</keyword>
<comment type="similarity">
    <text evidence="2 6">Belongs to the DP1 family.</text>
</comment>
<dbReference type="Pfam" id="PF03134">
    <property type="entry name" value="TB2_DP1_HVA22"/>
    <property type="match status" value="1"/>
</dbReference>
<protein>
    <recommendedName>
        <fullName evidence="9">Receptor expression-enhancing protein</fullName>
    </recommendedName>
</protein>
<evidence type="ECO:0000256" key="1">
    <source>
        <dbReference type="ARBA" id="ARBA00004141"/>
    </source>
</evidence>
<evidence type="ECO:0000256" key="4">
    <source>
        <dbReference type="ARBA" id="ARBA00022989"/>
    </source>
</evidence>
<proteinExistence type="inferred from homology"/>
<dbReference type="PANTHER" id="PTHR12300">
    <property type="entry name" value="HVA22-LIKE PROTEINS"/>
    <property type="match status" value="1"/>
</dbReference>
<dbReference type="EMBL" id="HBIF01001527">
    <property type="protein sequence ID" value="CAE0318031.1"/>
    <property type="molecule type" value="Transcribed_RNA"/>
</dbReference>
<evidence type="ECO:0000256" key="6">
    <source>
        <dbReference type="RuleBase" id="RU362006"/>
    </source>
</evidence>
<organism evidence="8">
    <name type="scientific">Fabrea salina</name>
    <dbReference type="NCBI Taxonomy" id="342563"/>
    <lineage>
        <taxon>Eukaryota</taxon>
        <taxon>Sar</taxon>
        <taxon>Alveolata</taxon>
        <taxon>Ciliophora</taxon>
        <taxon>Postciliodesmatophora</taxon>
        <taxon>Heterotrichea</taxon>
        <taxon>Heterotrichida</taxon>
        <taxon>Fabreidae</taxon>
        <taxon>Fabrea</taxon>
    </lineage>
</organism>
<accession>A0A7S3IBD2</accession>
<comment type="subcellular location">
    <subcellularLocation>
        <location evidence="1 6">Membrane</location>
        <topology evidence="1 6">Multi-pass membrane protein</topology>
    </subcellularLocation>
</comment>
<name>A0A7S3IBD2_9CILI</name>